<protein>
    <submittedName>
        <fullName evidence="2">Uncharacterized protein</fullName>
    </submittedName>
</protein>
<dbReference type="AlphaFoldDB" id="A0A6B3NG09"/>
<gene>
    <name evidence="2" type="ORF">F6J89_20000</name>
</gene>
<evidence type="ECO:0000256" key="1">
    <source>
        <dbReference type="SAM" id="MobiDB-lite"/>
    </source>
</evidence>
<name>A0A6B3NG09_9CYAN</name>
<comment type="caution">
    <text evidence="2">The sequence shown here is derived from an EMBL/GenBank/DDBJ whole genome shotgun (WGS) entry which is preliminary data.</text>
</comment>
<dbReference type="EMBL" id="JAAHFQ010000439">
    <property type="protein sequence ID" value="NER29835.1"/>
    <property type="molecule type" value="Genomic_DNA"/>
</dbReference>
<sequence>MTRAMLTEEPNEAKVSRWVLKPSQKGDPSGLGQPTADQEAIMLNWLELLPRHHNHKSLNNR</sequence>
<feature type="region of interest" description="Disordered" evidence="1">
    <location>
        <begin position="1"/>
        <end position="36"/>
    </location>
</feature>
<reference evidence="2" key="1">
    <citation type="submission" date="2019-11" db="EMBL/GenBank/DDBJ databases">
        <title>Genomic insights into an expanded diversity of filamentous marine cyanobacteria reveals the extraordinary biosynthetic potential of Moorea and Okeania.</title>
        <authorList>
            <person name="Ferreira Leao T."/>
            <person name="Wang M."/>
            <person name="Moss N."/>
            <person name="Da Silva R."/>
            <person name="Sanders J."/>
            <person name="Nurk S."/>
            <person name="Gurevich A."/>
            <person name="Humphrey G."/>
            <person name="Reher R."/>
            <person name="Zhu Q."/>
            <person name="Belda-Ferre P."/>
            <person name="Glukhov E."/>
            <person name="Rex R."/>
            <person name="Dorrestein P.C."/>
            <person name="Knight R."/>
            <person name="Pevzner P."/>
            <person name="Gerwick W.H."/>
            <person name="Gerwick L."/>
        </authorList>
    </citation>
    <scope>NUCLEOTIDE SEQUENCE</scope>
    <source>
        <strain evidence="2">SIO1C4</strain>
    </source>
</reference>
<accession>A0A6B3NG09</accession>
<proteinExistence type="predicted"/>
<evidence type="ECO:0000313" key="2">
    <source>
        <dbReference type="EMBL" id="NER29835.1"/>
    </source>
</evidence>
<organism evidence="2">
    <name type="scientific">Symploca sp. SIO1C4</name>
    <dbReference type="NCBI Taxonomy" id="2607765"/>
    <lineage>
        <taxon>Bacteria</taxon>
        <taxon>Bacillati</taxon>
        <taxon>Cyanobacteriota</taxon>
        <taxon>Cyanophyceae</taxon>
        <taxon>Coleofasciculales</taxon>
        <taxon>Coleofasciculaceae</taxon>
        <taxon>Symploca</taxon>
    </lineage>
</organism>